<feature type="compositionally biased region" description="Low complexity" evidence="1">
    <location>
        <begin position="365"/>
        <end position="374"/>
    </location>
</feature>
<sequence length="382" mass="41855">MNEAFHALLQALREPRAMASLSEADWDRVLRQADAAGLLGRIGADAQAAGLLPGLPPIARRRMLAHLTVAAQQQRAVRWELTLLSRTLAGIDGPIVVLKGGAYAAAGLAPAPGRLFSDIDLMVPRTQIDAAEAALMLDGWITSHHDAYDQRYYRDWMHELPPMTQVRRRTVLDLHHSILPRTARLQTPPEPLFAAARPLPGFPRFHMLDAADLVLHSATHLFHEGEWQHGLRDLVDLDALLKSGSAADAGFWPHLAERARVLNLSRPLGYALRLCAELLGTPQPVSLALADAVTGWRGAAMHALFRRALSRAHPPSQQPAAAFAETLLYIRSHWLRMPPQLLLPHLLRKAWLRRFPAAQPGAPGEPVDIAAAVADDAEPAGR</sequence>
<evidence type="ECO:0000256" key="1">
    <source>
        <dbReference type="SAM" id="MobiDB-lite"/>
    </source>
</evidence>
<name>A0ABX2EC94_9BURK</name>
<evidence type="ECO:0000313" key="2">
    <source>
        <dbReference type="EMBL" id="NRF66540.1"/>
    </source>
</evidence>
<keyword evidence="3" id="KW-1185">Reference proteome</keyword>
<organism evidence="2 3">
    <name type="scientific">Pseudaquabacterium terrae</name>
    <dbReference type="NCBI Taxonomy" id="2732868"/>
    <lineage>
        <taxon>Bacteria</taxon>
        <taxon>Pseudomonadati</taxon>
        <taxon>Pseudomonadota</taxon>
        <taxon>Betaproteobacteria</taxon>
        <taxon>Burkholderiales</taxon>
        <taxon>Sphaerotilaceae</taxon>
        <taxon>Pseudaquabacterium</taxon>
    </lineage>
</organism>
<proteinExistence type="predicted"/>
<gene>
    <name evidence="2" type="ORF">HLB44_06060</name>
</gene>
<dbReference type="EMBL" id="JABRWJ010000002">
    <property type="protein sequence ID" value="NRF66540.1"/>
    <property type="molecule type" value="Genomic_DNA"/>
</dbReference>
<dbReference type="InterPro" id="IPR039498">
    <property type="entry name" value="NTP_transf_5"/>
</dbReference>
<dbReference type="Pfam" id="PF14907">
    <property type="entry name" value="NTP_transf_5"/>
    <property type="match status" value="1"/>
</dbReference>
<dbReference type="Proteomes" id="UP000737171">
    <property type="component" value="Unassembled WGS sequence"/>
</dbReference>
<reference evidence="2 3" key="1">
    <citation type="submission" date="2020-05" db="EMBL/GenBank/DDBJ databases">
        <title>Aquincola sp. isolate from soil.</title>
        <authorList>
            <person name="Han J."/>
            <person name="Kim D.-U."/>
        </authorList>
    </citation>
    <scope>NUCLEOTIDE SEQUENCE [LARGE SCALE GENOMIC DNA]</scope>
    <source>
        <strain evidence="2 3">S2</strain>
    </source>
</reference>
<feature type="region of interest" description="Disordered" evidence="1">
    <location>
        <begin position="360"/>
        <end position="382"/>
    </location>
</feature>
<protein>
    <submittedName>
        <fullName evidence="2">Nucleotidyltransferase family protein</fullName>
    </submittedName>
</protein>
<accession>A0ABX2EC94</accession>
<dbReference type="RefSeq" id="WP_173121666.1">
    <property type="nucleotide sequence ID" value="NZ_JABRWJ010000002.1"/>
</dbReference>
<comment type="caution">
    <text evidence="2">The sequence shown here is derived from an EMBL/GenBank/DDBJ whole genome shotgun (WGS) entry which is preliminary data.</text>
</comment>
<evidence type="ECO:0000313" key="3">
    <source>
        <dbReference type="Proteomes" id="UP000737171"/>
    </source>
</evidence>